<dbReference type="Proteomes" id="UP000095009">
    <property type="component" value="Unassembled WGS sequence"/>
</dbReference>
<dbReference type="InterPro" id="IPR013606">
    <property type="entry name" value="I-BAR_dom"/>
</dbReference>
<organism evidence="2 3">
    <name type="scientific">Nadsonia fulvescens var. elongata DSM 6958</name>
    <dbReference type="NCBI Taxonomy" id="857566"/>
    <lineage>
        <taxon>Eukaryota</taxon>
        <taxon>Fungi</taxon>
        <taxon>Dikarya</taxon>
        <taxon>Ascomycota</taxon>
        <taxon>Saccharomycotina</taxon>
        <taxon>Dipodascomycetes</taxon>
        <taxon>Dipodascales</taxon>
        <taxon>Dipodascales incertae sedis</taxon>
        <taxon>Nadsonia</taxon>
    </lineage>
</organism>
<reference evidence="2 3" key="1">
    <citation type="journal article" date="2016" name="Proc. Natl. Acad. Sci. U.S.A.">
        <title>Comparative genomics of biotechnologically important yeasts.</title>
        <authorList>
            <person name="Riley R."/>
            <person name="Haridas S."/>
            <person name="Wolfe K.H."/>
            <person name="Lopes M.R."/>
            <person name="Hittinger C.T."/>
            <person name="Goeker M."/>
            <person name="Salamov A.A."/>
            <person name="Wisecaver J.H."/>
            <person name="Long T.M."/>
            <person name="Calvey C.H."/>
            <person name="Aerts A.L."/>
            <person name="Barry K.W."/>
            <person name="Choi C."/>
            <person name="Clum A."/>
            <person name="Coughlan A.Y."/>
            <person name="Deshpande S."/>
            <person name="Douglass A.P."/>
            <person name="Hanson S.J."/>
            <person name="Klenk H.-P."/>
            <person name="LaButti K.M."/>
            <person name="Lapidus A."/>
            <person name="Lindquist E.A."/>
            <person name="Lipzen A.M."/>
            <person name="Meier-Kolthoff J.P."/>
            <person name="Ohm R.A."/>
            <person name="Otillar R.P."/>
            <person name="Pangilinan J.L."/>
            <person name="Peng Y."/>
            <person name="Rokas A."/>
            <person name="Rosa C.A."/>
            <person name="Scheuner C."/>
            <person name="Sibirny A.A."/>
            <person name="Slot J.C."/>
            <person name="Stielow J.B."/>
            <person name="Sun H."/>
            <person name="Kurtzman C.P."/>
            <person name="Blackwell M."/>
            <person name="Grigoriev I.V."/>
            <person name="Jeffries T.W."/>
        </authorList>
    </citation>
    <scope>NUCLEOTIDE SEQUENCE [LARGE SCALE GENOMIC DNA]</scope>
    <source>
        <strain evidence="2 3">DSM 6958</strain>
    </source>
</reference>
<feature type="non-terminal residue" evidence="2">
    <location>
        <position position="293"/>
    </location>
</feature>
<protein>
    <recommendedName>
        <fullName evidence="1">IMD domain-containing protein</fullName>
    </recommendedName>
</protein>
<gene>
    <name evidence="2" type="ORF">NADFUDRAFT_11521</name>
</gene>
<dbReference type="OrthoDB" id="5594612at2759"/>
<dbReference type="PANTHER" id="PTHR38407">
    <property type="entry name" value="PROTEIN IVY1"/>
    <property type="match status" value="1"/>
</dbReference>
<dbReference type="InterPro" id="IPR027267">
    <property type="entry name" value="AH/BAR_dom_sf"/>
</dbReference>
<evidence type="ECO:0000313" key="2">
    <source>
        <dbReference type="EMBL" id="ODQ68226.1"/>
    </source>
</evidence>
<sequence length="293" mass="32469">HLSEFYSFINPNSTPAHTPIASRNNSHHSPLLRRTNSGSTIRSSCTTATSCSVNSASIFDTSNILPPSKLSRGKVMTPSDLSTTVSNYSQLLVSAERYREALMTVSGAAAEFGHALESTSRSKGVTPQTADGLISAGGLHYLVSNHQRILADSIEKAFELPLKKTVKKFKRQSKEFESNYKMEISRRSKILKQTELQNMKLTKRRNGGLKNLDAYKLVLEDLTNQINQMDTLRNEYFETIFDLTNFTNDKILTLTGAVVRAEMEIYEGIAKKGWSGGGLDDLIATCSDPFTEE</sequence>
<dbReference type="GO" id="GO:0007009">
    <property type="term" value="P:plasma membrane organization"/>
    <property type="evidence" value="ECO:0007669"/>
    <property type="project" value="InterPro"/>
</dbReference>
<feature type="non-terminal residue" evidence="2">
    <location>
        <position position="1"/>
    </location>
</feature>
<dbReference type="GO" id="GO:0000329">
    <property type="term" value="C:fungal-type vacuole membrane"/>
    <property type="evidence" value="ECO:0007669"/>
    <property type="project" value="InterPro"/>
</dbReference>
<dbReference type="GO" id="GO:0005543">
    <property type="term" value="F:phospholipid binding"/>
    <property type="evidence" value="ECO:0007669"/>
    <property type="project" value="InterPro"/>
</dbReference>
<dbReference type="AlphaFoldDB" id="A0A1E3PS23"/>
<evidence type="ECO:0000259" key="1">
    <source>
        <dbReference type="Pfam" id="PF08397"/>
    </source>
</evidence>
<dbReference type="InterPro" id="IPR037470">
    <property type="entry name" value="IVY1"/>
</dbReference>
<dbReference type="Gene3D" id="1.20.1270.60">
    <property type="entry name" value="Arfaptin homology (AH) domain/BAR domain"/>
    <property type="match status" value="1"/>
</dbReference>
<keyword evidence="3" id="KW-1185">Reference proteome</keyword>
<name>A0A1E3PS23_9ASCO</name>
<dbReference type="PANTHER" id="PTHR38407:SF1">
    <property type="entry name" value="PROTEIN IVY1"/>
    <property type="match status" value="1"/>
</dbReference>
<dbReference type="Pfam" id="PF08397">
    <property type="entry name" value="IMD"/>
    <property type="match status" value="1"/>
</dbReference>
<proteinExistence type="predicted"/>
<evidence type="ECO:0000313" key="3">
    <source>
        <dbReference type="Proteomes" id="UP000095009"/>
    </source>
</evidence>
<dbReference type="EMBL" id="KV454406">
    <property type="protein sequence ID" value="ODQ68226.1"/>
    <property type="molecule type" value="Genomic_DNA"/>
</dbReference>
<accession>A0A1E3PS23</accession>
<dbReference type="SUPFAM" id="SSF103657">
    <property type="entry name" value="BAR/IMD domain-like"/>
    <property type="match status" value="1"/>
</dbReference>
<dbReference type="GO" id="GO:0042144">
    <property type="term" value="P:vacuole fusion, non-autophagic"/>
    <property type="evidence" value="ECO:0007669"/>
    <property type="project" value="InterPro"/>
</dbReference>
<dbReference type="STRING" id="857566.A0A1E3PS23"/>
<feature type="domain" description="IMD" evidence="1">
    <location>
        <begin position="89"/>
        <end position="235"/>
    </location>
</feature>